<feature type="compositionally biased region" description="Polar residues" evidence="1">
    <location>
        <begin position="1"/>
        <end position="11"/>
    </location>
</feature>
<dbReference type="SUPFAM" id="SSF140931">
    <property type="entry name" value="Fic-like"/>
    <property type="match status" value="1"/>
</dbReference>
<organism evidence="3 4">
    <name type="scientific">Cupriavidus neocaledonicus</name>
    <dbReference type="NCBI Taxonomy" id="1040979"/>
    <lineage>
        <taxon>Bacteria</taxon>
        <taxon>Pseudomonadati</taxon>
        <taxon>Pseudomonadota</taxon>
        <taxon>Betaproteobacteria</taxon>
        <taxon>Burkholderiales</taxon>
        <taxon>Burkholderiaceae</taxon>
        <taxon>Cupriavidus</taxon>
    </lineage>
</organism>
<dbReference type="EMBL" id="OFTC01000019">
    <property type="protein sequence ID" value="SOZ36208.1"/>
    <property type="molecule type" value="Genomic_DNA"/>
</dbReference>
<dbReference type="Pfam" id="PF02661">
    <property type="entry name" value="Fic"/>
    <property type="match status" value="1"/>
</dbReference>
<dbReference type="Proteomes" id="UP000256710">
    <property type="component" value="Unassembled WGS sequence"/>
</dbReference>
<feature type="region of interest" description="Disordered" evidence="1">
    <location>
        <begin position="1"/>
        <end position="30"/>
    </location>
</feature>
<dbReference type="InterPro" id="IPR040198">
    <property type="entry name" value="Fido_containing"/>
</dbReference>
<dbReference type="InterPro" id="IPR036390">
    <property type="entry name" value="WH_DNA-bd_sf"/>
</dbReference>
<dbReference type="PANTHER" id="PTHR13504">
    <property type="entry name" value="FIDO DOMAIN-CONTAINING PROTEIN DDB_G0283145"/>
    <property type="match status" value="1"/>
</dbReference>
<comment type="caution">
    <text evidence="3">The sequence shown here is derived from an EMBL/GenBank/DDBJ whole genome shotgun (WGS) entry which is preliminary data.</text>
</comment>
<dbReference type="InterPro" id="IPR036597">
    <property type="entry name" value="Fido-like_dom_sf"/>
</dbReference>
<keyword evidence="4" id="KW-1185">Reference proteome</keyword>
<accession>A0ABY1V3N8</accession>
<dbReference type="InterPro" id="IPR003812">
    <property type="entry name" value="Fido"/>
</dbReference>
<dbReference type="PANTHER" id="PTHR13504:SF38">
    <property type="entry name" value="FIDO DOMAIN-CONTAINING PROTEIN"/>
    <property type="match status" value="1"/>
</dbReference>
<dbReference type="Gene3D" id="1.10.3290.10">
    <property type="entry name" value="Fido-like domain"/>
    <property type="match status" value="1"/>
</dbReference>
<evidence type="ECO:0000313" key="4">
    <source>
        <dbReference type="Proteomes" id="UP000256710"/>
    </source>
</evidence>
<gene>
    <name evidence="3" type="ORF">CBM2605_A260047</name>
</gene>
<evidence type="ECO:0000256" key="1">
    <source>
        <dbReference type="SAM" id="MobiDB-lite"/>
    </source>
</evidence>
<sequence>MGRHSASFQTDQRVDESSLRAHRQRALGHGESAQKSAGICSIEYNLLIIGQILSGYMRKVTSHGILEALWQLTQAGRPEVSSTDIISATQGSSATVRRHLDALCASGKVVRSGHARATRYRLQAGSSATEPATLRMPAPTEALPHVVWSPAAIALGHKLDVPLAARSPVTYRREFVDSYVPNESWLMSQALAQELYLSGRLREQLPAGTYARKVLEPLRIDLSWSSSCLEGNRYDLKATEELFARGTAGSDADTVMLLNHKAAIEYLVDAVPLQGLSTPLIRNLHAVLMQDLLAGTDALGVIRKKVLNISDTAYVPTQVPAILQEMLDAIVDKVRHIKNPVEAAFFLWVNLAYLQPFDDGNKRISRLAANIPLMLYNCPPLSFLDVDQQSYARAMLGVYEFRDVALAVDLFAWTYRRSLKKYGATMASVGVPNPLRLRYRQGLTAAIGLVVRDRKSAQAAVDALGLTEDQAPGFRAMLLDELKKLEVFNCARYGLTLLAVQAWIDANRPH</sequence>
<protein>
    <submittedName>
        <fullName evidence="3">Filamentation induced by cAMP protein fic</fullName>
    </submittedName>
</protein>
<dbReference type="InterPro" id="IPR036388">
    <property type="entry name" value="WH-like_DNA-bd_sf"/>
</dbReference>
<evidence type="ECO:0000313" key="3">
    <source>
        <dbReference type="EMBL" id="SOZ36208.1"/>
    </source>
</evidence>
<evidence type="ECO:0000259" key="2">
    <source>
        <dbReference type="Pfam" id="PF02661"/>
    </source>
</evidence>
<dbReference type="SUPFAM" id="SSF46785">
    <property type="entry name" value="Winged helix' DNA-binding domain"/>
    <property type="match status" value="1"/>
</dbReference>
<dbReference type="Gene3D" id="1.10.10.10">
    <property type="entry name" value="Winged helix-like DNA-binding domain superfamily/Winged helix DNA-binding domain"/>
    <property type="match status" value="1"/>
</dbReference>
<name>A0ABY1V3N8_9BURK</name>
<proteinExistence type="predicted"/>
<reference evidence="3 4" key="1">
    <citation type="submission" date="2018-01" db="EMBL/GenBank/DDBJ databases">
        <authorList>
            <person name="Clerissi C."/>
        </authorList>
    </citation>
    <scope>NUCLEOTIDE SEQUENCE [LARGE SCALE GENOMIC DNA]</scope>
    <source>
        <strain evidence="3">Cupriavidus taiwanensis STM 6082</strain>
    </source>
</reference>
<feature type="domain" description="Fido" evidence="2">
    <location>
        <begin position="276"/>
        <end position="372"/>
    </location>
</feature>